<gene>
    <name evidence="3" type="ORF">SAMN05421788_101802</name>
</gene>
<dbReference type="Proteomes" id="UP000186917">
    <property type="component" value="Unassembled WGS sequence"/>
</dbReference>
<dbReference type="Pfam" id="PF13568">
    <property type="entry name" value="OMP_b-brl_2"/>
    <property type="match status" value="1"/>
</dbReference>
<evidence type="ECO:0000259" key="2">
    <source>
        <dbReference type="Pfam" id="PF13568"/>
    </source>
</evidence>
<evidence type="ECO:0000313" key="4">
    <source>
        <dbReference type="Proteomes" id="UP000186917"/>
    </source>
</evidence>
<protein>
    <submittedName>
        <fullName evidence="3">Outer membrane protein beta-barrel domain-containing protein</fullName>
    </submittedName>
</protein>
<feature type="chain" id="PRO_5012998265" evidence="1">
    <location>
        <begin position="21"/>
        <end position="246"/>
    </location>
</feature>
<feature type="domain" description="Outer membrane protein beta-barrel" evidence="2">
    <location>
        <begin position="55"/>
        <end position="211"/>
    </location>
</feature>
<sequence>MMKRVFAACIALAAIGSLKAQDSSKTVKKSGMFDLSNRANDHLMIQYGVSGWSAVPDSAKPGGFSRHFNIYFMLDKPFKSNPNYSLGIGAGIGSDNIFFKDKYVNLKATSSTLPFTDVSSASTNHYKKFKLTSIYFDVPVEIRYSQNPETGKGFKFAAGLKLGLLLKAYTKGKNAINSAGSSIYSGSYIMKESDKHFINSTRLAATGRIGLGHISLSGAYSITSFLKSGAGPEIRPYQIGLTFSGL</sequence>
<dbReference type="STRING" id="477680.SAMN05421788_101802"/>
<keyword evidence="1" id="KW-0732">Signal</keyword>
<name>A0A1N7LDG7_9BACT</name>
<feature type="signal peptide" evidence="1">
    <location>
        <begin position="1"/>
        <end position="20"/>
    </location>
</feature>
<dbReference type="RefSeq" id="WP_076375869.1">
    <property type="nucleotide sequence ID" value="NZ_AP017422.1"/>
</dbReference>
<accession>A0A1N7LDG7</accession>
<dbReference type="EMBL" id="FTOR01000001">
    <property type="protein sequence ID" value="SIS71813.1"/>
    <property type="molecule type" value="Genomic_DNA"/>
</dbReference>
<dbReference type="AlphaFoldDB" id="A0A1N7LDG7"/>
<organism evidence="3 4">
    <name type="scientific">Filimonas lacunae</name>
    <dbReference type="NCBI Taxonomy" id="477680"/>
    <lineage>
        <taxon>Bacteria</taxon>
        <taxon>Pseudomonadati</taxon>
        <taxon>Bacteroidota</taxon>
        <taxon>Chitinophagia</taxon>
        <taxon>Chitinophagales</taxon>
        <taxon>Chitinophagaceae</taxon>
        <taxon>Filimonas</taxon>
    </lineage>
</organism>
<proteinExistence type="predicted"/>
<evidence type="ECO:0000256" key="1">
    <source>
        <dbReference type="SAM" id="SignalP"/>
    </source>
</evidence>
<dbReference type="OrthoDB" id="959017at2"/>
<evidence type="ECO:0000313" key="3">
    <source>
        <dbReference type="EMBL" id="SIS71813.1"/>
    </source>
</evidence>
<keyword evidence="4" id="KW-1185">Reference proteome</keyword>
<dbReference type="InterPro" id="IPR025665">
    <property type="entry name" value="Beta-barrel_OMP_2"/>
</dbReference>
<reference evidence="4" key="1">
    <citation type="submission" date="2017-01" db="EMBL/GenBank/DDBJ databases">
        <authorList>
            <person name="Varghese N."/>
            <person name="Submissions S."/>
        </authorList>
    </citation>
    <scope>NUCLEOTIDE SEQUENCE [LARGE SCALE GENOMIC DNA]</scope>
    <source>
        <strain evidence="4">DSM 21054</strain>
    </source>
</reference>